<gene>
    <name evidence="1" type="ORF">JD82_02557</name>
</gene>
<dbReference type="OrthoDB" id="3693195at2"/>
<proteinExistence type="predicted"/>
<accession>A0A660CAU1</accession>
<name>A0A660CAU1_9PSEU</name>
<keyword evidence="2" id="KW-1185">Reference proteome</keyword>
<dbReference type="EMBL" id="VLJV01000001">
    <property type="protein sequence ID" value="TWH20710.1"/>
    <property type="molecule type" value="Genomic_DNA"/>
</dbReference>
<dbReference type="RefSeq" id="WP_030531700.1">
    <property type="nucleotide sequence ID" value="NZ_JOIJ01000005.1"/>
</dbReference>
<protein>
    <submittedName>
        <fullName evidence="1">Uncharacterized protein</fullName>
    </submittedName>
</protein>
<dbReference type="AlphaFoldDB" id="A0A660CAU1"/>
<evidence type="ECO:0000313" key="1">
    <source>
        <dbReference type="EMBL" id="TWH20710.1"/>
    </source>
</evidence>
<evidence type="ECO:0000313" key="2">
    <source>
        <dbReference type="Proteomes" id="UP000317303"/>
    </source>
</evidence>
<dbReference type="Proteomes" id="UP000317303">
    <property type="component" value="Unassembled WGS sequence"/>
</dbReference>
<reference evidence="1 2" key="1">
    <citation type="submission" date="2019-07" db="EMBL/GenBank/DDBJ databases">
        <title>R&amp;d 2014.</title>
        <authorList>
            <person name="Klenk H.-P."/>
        </authorList>
    </citation>
    <scope>NUCLEOTIDE SEQUENCE [LARGE SCALE GENOMIC DNA]</scope>
    <source>
        <strain evidence="1 2">DSM 43194</strain>
    </source>
</reference>
<comment type="caution">
    <text evidence="1">The sequence shown here is derived from an EMBL/GenBank/DDBJ whole genome shotgun (WGS) entry which is preliminary data.</text>
</comment>
<organism evidence="1 2">
    <name type="scientific">Prauserella rugosa</name>
    <dbReference type="NCBI Taxonomy" id="43354"/>
    <lineage>
        <taxon>Bacteria</taxon>
        <taxon>Bacillati</taxon>
        <taxon>Actinomycetota</taxon>
        <taxon>Actinomycetes</taxon>
        <taxon>Pseudonocardiales</taxon>
        <taxon>Pseudonocardiaceae</taxon>
        <taxon>Prauserella</taxon>
    </lineage>
</organism>
<sequence>MNPIEQAAGAATSGEGGLRPLERVEHCAPVLGTPAWVTAAGVLYVAGNMVTDLIGQESRVDGQGQDLTGKSGAELLDIRRSGMRA</sequence>